<dbReference type="Pfam" id="PF00188">
    <property type="entry name" value="CAP"/>
    <property type="match status" value="1"/>
</dbReference>
<reference evidence="3" key="1">
    <citation type="journal article" date="2020" name="Phytopathology">
        <title>Genome Sequence Resources of Colletotrichum truncatum, C. plurivorum, C. musicola, and C. sojae: Four Species Pathogenic to Soybean (Glycine max).</title>
        <authorList>
            <person name="Rogerio F."/>
            <person name="Boufleur T.R."/>
            <person name="Ciampi-Guillardi M."/>
            <person name="Sukno S.A."/>
            <person name="Thon M.R."/>
            <person name="Massola Junior N.S."/>
            <person name="Baroncelli R."/>
        </authorList>
    </citation>
    <scope>NUCLEOTIDE SEQUENCE</scope>
    <source>
        <strain evidence="3">LFN00145</strain>
    </source>
</reference>
<dbReference type="SUPFAM" id="SSF55797">
    <property type="entry name" value="PR-1-like"/>
    <property type="match status" value="1"/>
</dbReference>
<keyword evidence="4" id="KW-1185">Reference proteome</keyword>
<name>A0A8H6JXX0_9PEZI</name>
<dbReference type="PANTHER" id="PTHR10334">
    <property type="entry name" value="CYSTEINE-RICH SECRETORY PROTEIN-RELATED"/>
    <property type="match status" value="1"/>
</dbReference>
<protein>
    <submittedName>
        <fullName evidence="3">Scp-like extracellular</fullName>
    </submittedName>
</protein>
<evidence type="ECO:0000313" key="4">
    <source>
        <dbReference type="Proteomes" id="UP000654918"/>
    </source>
</evidence>
<dbReference type="InterPro" id="IPR014044">
    <property type="entry name" value="CAP_dom"/>
</dbReference>
<evidence type="ECO:0000259" key="2">
    <source>
        <dbReference type="SMART" id="SM00198"/>
    </source>
</evidence>
<feature type="chain" id="PRO_5034338861" evidence="1">
    <location>
        <begin position="21"/>
        <end position="296"/>
    </location>
</feature>
<dbReference type="EMBL" id="WIGO01000263">
    <property type="protein sequence ID" value="KAF6821155.1"/>
    <property type="molecule type" value="Genomic_DNA"/>
</dbReference>
<dbReference type="SMART" id="SM00198">
    <property type="entry name" value="SCP"/>
    <property type="match status" value="1"/>
</dbReference>
<dbReference type="InterPro" id="IPR001283">
    <property type="entry name" value="CRISP-related"/>
</dbReference>
<dbReference type="AlphaFoldDB" id="A0A8H6JXX0"/>
<feature type="domain" description="SCP" evidence="2">
    <location>
        <begin position="120"/>
        <end position="236"/>
    </location>
</feature>
<comment type="caution">
    <text evidence="3">The sequence shown here is derived from an EMBL/GenBank/DDBJ whole genome shotgun (WGS) entry which is preliminary data.</text>
</comment>
<accession>A0A8H6JXX0</accession>
<sequence>MIFPLAPTGLVALLASRVAGDVAVLPTTLPTKLSTALPTTAVGSPALITTSFLTSTATVTTTVSIANVSSSLNISLSRTWTTSTLSSSSSSSLPVSITPSSTVAAPAESSSTAPVPGLNADQQKALDMHNAARRAVGNAPLAWSAQLAADAQVYAQKLTAIGGLEHDQENDSQGENLYYHFGSSDPPYTSATTWWLNEITLYDGQPIPESSPKGTFEDYGHYSESFSKHRCGCFLEEVVKLTATQPKRSGAKPRRWAWLLQTLQTGGRMSWPATRQQATCEYFLLRALRATILTLR</sequence>
<keyword evidence="1" id="KW-0732">Signal</keyword>
<dbReference type="Gene3D" id="3.40.33.10">
    <property type="entry name" value="CAP"/>
    <property type="match status" value="1"/>
</dbReference>
<gene>
    <name evidence="3" type="ORF">CPLU01_12582</name>
</gene>
<dbReference type="Proteomes" id="UP000654918">
    <property type="component" value="Unassembled WGS sequence"/>
</dbReference>
<evidence type="ECO:0000313" key="3">
    <source>
        <dbReference type="EMBL" id="KAF6821155.1"/>
    </source>
</evidence>
<evidence type="ECO:0000256" key="1">
    <source>
        <dbReference type="SAM" id="SignalP"/>
    </source>
</evidence>
<feature type="signal peptide" evidence="1">
    <location>
        <begin position="1"/>
        <end position="20"/>
    </location>
</feature>
<proteinExistence type="predicted"/>
<dbReference type="InterPro" id="IPR035940">
    <property type="entry name" value="CAP_sf"/>
</dbReference>
<organism evidence="3 4">
    <name type="scientific">Colletotrichum plurivorum</name>
    <dbReference type="NCBI Taxonomy" id="2175906"/>
    <lineage>
        <taxon>Eukaryota</taxon>
        <taxon>Fungi</taxon>
        <taxon>Dikarya</taxon>
        <taxon>Ascomycota</taxon>
        <taxon>Pezizomycotina</taxon>
        <taxon>Sordariomycetes</taxon>
        <taxon>Hypocreomycetidae</taxon>
        <taxon>Glomerellales</taxon>
        <taxon>Glomerellaceae</taxon>
        <taxon>Colletotrichum</taxon>
        <taxon>Colletotrichum orchidearum species complex</taxon>
    </lineage>
</organism>